<reference evidence="1 2" key="1">
    <citation type="journal article" date="2024" name="G3 (Bethesda)">
        <title>Genome assembly of Hibiscus sabdariffa L. provides insights into metabolisms of medicinal natural products.</title>
        <authorList>
            <person name="Kim T."/>
        </authorList>
    </citation>
    <scope>NUCLEOTIDE SEQUENCE [LARGE SCALE GENOMIC DNA]</scope>
    <source>
        <strain evidence="1">TK-2024</strain>
        <tissue evidence="1">Old leaves</tissue>
    </source>
</reference>
<evidence type="ECO:0000313" key="2">
    <source>
        <dbReference type="Proteomes" id="UP001396334"/>
    </source>
</evidence>
<sequence length="104" mass="11870">MSTFATAWTDQLQQLLRQALLSTEATHHTRPPCKQPPFPPTTQRFLVQKRIVNRNEIHGLLGELGNIATESKPSWQNAIILDIFTAPWEGAESWYDHGFPFSLQ</sequence>
<evidence type="ECO:0000313" key="1">
    <source>
        <dbReference type="EMBL" id="KAK8476094.1"/>
    </source>
</evidence>
<dbReference type="EMBL" id="JBBPBN010002421">
    <property type="protein sequence ID" value="KAK8476094.1"/>
    <property type="molecule type" value="Genomic_DNA"/>
</dbReference>
<proteinExistence type="predicted"/>
<name>A0ABR1Z851_9ROSI</name>
<comment type="caution">
    <text evidence="1">The sequence shown here is derived from an EMBL/GenBank/DDBJ whole genome shotgun (WGS) entry which is preliminary data.</text>
</comment>
<gene>
    <name evidence="1" type="ORF">V6N11_060205</name>
</gene>
<protein>
    <submittedName>
        <fullName evidence="1">Uncharacterized protein</fullName>
    </submittedName>
</protein>
<accession>A0ABR1Z851</accession>
<dbReference type="Proteomes" id="UP001396334">
    <property type="component" value="Unassembled WGS sequence"/>
</dbReference>
<organism evidence="1 2">
    <name type="scientific">Hibiscus sabdariffa</name>
    <name type="common">roselle</name>
    <dbReference type="NCBI Taxonomy" id="183260"/>
    <lineage>
        <taxon>Eukaryota</taxon>
        <taxon>Viridiplantae</taxon>
        <taxon>Streptophyta</taxon>
        <taxon>Embryophyta</taxon>
        <taxon>Tracheophyta</taxon>
        <taxon>Spermatophyta</taxon>
        <taxon>Magnoliopsida</taxon>
        <taxon>eudicotyledons</taxon>
        <taxon>Gunneridae</taxon>
        <taxon>Pentapetalae</taxon>
        <taxon>rosids</taxon>
        <taxon>malvids</taxon>
        <taxon>Malvales</taxon>
        <taxon>Malvaceae</taxon>
        <taxon>Malvoideae</taxon>
        <taxon>Hibiscus</taxon>
    </lineage>
</organism>
<keyword evidence="2" id="KW-1185">Reference proteome</keyword>